<reference evidence="5" key="1">
    <citation type="submission" date="2023-08" db="EMBL/GenBank/DDBJ databases">
        <title>Rhodospirillaceae gen. nov., a novel taxon isolated from the Yangtze River Yuezi River estuary sludge.</title>
        <authorList>
            <person name="Ruan L."/>
        </authorList>
    </citation>
    <scope>NUCLEOTIDE SEQUENCE [LARGE SCALE GENOMIC DNA]</scope>
    <source>
        <strain evidence="5">R-7</strain>
    </source>
</reference>
<comment type="similarity">
    <text evidence="2">Belongs to the 2H phosphoesterase superfamily. ThpR family.</text>
</comment>
<proteinExistence type="inferred from homology"/>
<evidence type="ECO:0000313" key="5">
    <source>
        <dbReference type="Proteomes" id="UP001230156"/>
    </source>
</evidence>
<dbReference type="PANTHER" id="PTHR35561:SF1">
    <property type="entry name" value="RNA 2',3'-CYCLIC PHOSPHODIESTERASE"/>
    <property type="match status" value="1"/>
</dbReference>
<dbReference type="Gene3D" id="3.90.1140.10">
    <property type="entry name" value="Cyclic phosphodiesterase"/>
    <property type="match status" value="1"/>
</dbReference>
<comment type="function">
    <text evidence="2">Hydrolyzes RNA 2',3'-cyclic phosphodiester to an RNA 2'-phosphomonoester.</text>
</comment>
<gene>
    <name evidence="4" type="primary">thpR</name>
    <name evidence="4" type="ORF">Q8A70_16365</name>
</gene>
<dbReference type="Proteomes" id="UP001230156">
    <property type="component" value="Unassembled WGS sequence"/>
</dbReference>
<dbReference type="InterPro" id="IPR009097">
    <property type="entry name" value="Cyclic_Pdiesterase"/>
</dbReference>
<feature type="short sequence motif" description="HXTX 1" evidence="2">
    <location>
        <begin position="36"/>
        <end position="39"/>
    </location>
</feature>
<keyword evidence="5" id="KW-1185">Reference proteome</keyword>
<dbReference type="InterPro" id="IPR014051">
    <property type="entry name" value="Phosphoesterase_HXTX"/>
</dbReference>
<dbReference type="Pfam" id="PF02834">
    <property type="entry name" value="LigT_PEase"/>
    <property type="match status" value="2"/>
</dbReference>
<dbReference type="RefSeq" id="WP_379957067.1">
    <property type="nucleotide sequence ID" value="NZ_JAUYVI010000005.1"/>
</dbReference>
<dbReference type="HAMAP" id="MF_01940">
    <property type="entry name" value="RNA_CPDase"/>
    <property type="match status" value="1"/>
</dbReference>
<dbReference type="PANTHER" id="PTHR35561">
    <property type="entry name" value="RNA 2',3'-CYCLIC PHOSPHODIESTERASE"/>
    <property type="match status" value="1"/>
</dbReference>
<feature type="active site" description="Proton acceptor" evidence="2">
    <location>
        <position position="120"/>
    </location>
</feature>
<evidence type="ECO:0000259" key="3">
    <source>
        <dbReference type="Pfam" id="PF02834"/>
    </source>
</evidence>
<dbReference type="InterPro" id="IPR004175">
    <property type="entry name" value="RNA_CPDase"/>
</dbReference>
<keyword evidence="1 2" id="KW-0378">Hydrolase</keyword>
<accession>A0ABU0YR54</accession>
<evidence type="ECO:0000313" key="4">
    <source>
        <dbReference type="EMBL" id="MDQ7249263.1"/>
    </source>
</evidence>
<evidence type="ECO:0000256" key="1">
    <source>
        <dbReference type="ARBA" id="ARBA00022801"/>
    </source>
</evidence>
<feature type="domain" description="Phosphoesterase HXTX" evidence="3">
    <location>
        <begin position="92"/>
        <end position="161"/>
    </location>
</feature>
<dbReference type="NCBIfam" id="TIGR02258">
    <property type="entry name" value="2_5_ligase"/>
    <property type="match status" value="1"/>
</dbReference>
<evidence type="ECO:0000256" key="2">
    <source>
        <dbReference type="HAMAP-Rule" id="MF_01940"/>
    </source>
</evidence>
<feature type="active site" description="Proton donor" evidence="2">
    <location>
        <position position="36"/>
    </location>
</feature>
<protein>
    <recommendedName>
        <fullName evidence="2">RNA 2',3'-cyclic phosphodiesterase</fullName>
        <shortName evidence="2">RNA 2',3'-CPDase</shortName>
        <ecNumber evidence="2">3.1.4.58</ecNumber>
    </recommendedName>
</protein>
<feature type="domain" description="Phosphoesterase HXTX" evidence="3">
    <location>
        <begin position="8"/>
        <end position="85"/>
    </location>
</feature>
<comment type="caution">
    <text evidence="4">The sequence shown here is derived from an EMBL/GenBank/DDBJ whole genome shotgun (WGS) entry which is preliminary data.</text>
</comment>
<organism evidence="4 5">
    <name type="scientific">Dongia sedimenti</name>
    <dbReference type="NCBI Taxonomy" id="3064282"/>
    <lineage>
        <taxon>Bacteria</taxon>
        <taxon>Pseudomonadati</taxon>
        <taxon>Pseudomonadota</taxon>
        <taxon>Alphaproteobacteria</taxon>
        <taxon>Rhodospirillales</taxon>
        <taxon>Dongiaceae</taxon>
        <taxon>Dongia</taxon>
    </lineage>
</organism>
<dbReference type="EC" id="3.1.4.58" evidence="2"/>
<dbReference type="SUPFAM" id="SSF55144">
    <property type="entry name" value="LigT-like"/>
    <property type="match status" value="1"/>
</dbReference>
<sequence>MRFFVALSLPENVRWQLRLLCGGLPGARWVPPENFHITLRFLGDVDGRDMDYVDAALASIRAPGFQLRLAGVGHFASGNRVKAVWAGIEKEPALLHLHDKIESAVVRAGLPPDGQKYTPHVTLTWPKDPPMGKLQEYLAGHNLFRSEPFEVTHFTVFASFTGGENSVYRAERSYALTARPEASVQNAGR</sequence>
<dbReference type="EMBL" id="JAUYVI010000005">
    <property type="protein sequence ID" value="MDQ7249263.1"/>
    <property type="molecule type" value="Genomic_DNA"/>
</dbReference>
<name>A0ABU0YR54_9PROT</name>
<feature type="short sequence motif" description="HXTX 2" evidence="2">
    <location>
        <begin position="120"/>
        <end position="123"/>
    </location>
</feature>
<comment type="catalytic activity">
    <reaction evidence="2">
        <text>a 3'-end 2',3'-cyclophospho-ribonucleotide-RNA + H2O = a 3'-end 2'-phospho-ribonucleotide-RNA + H(+)</text>
        <dbReference type="Rhea" id="RHEA:11828"/>
        <dbReference type="Rhea" id="RHEA-COMP:10464"/>
        <dbReference type="Rhea" id="RHEA-COMP:17353"/>
        <dbReference type="ChEBI" id="CHEBI:15377"/>
        <dbReference type="ChEBI" id="CHEBI:15378"/>
        <dbReference type="ChEBI" id="CHEBI:83064"/>
        <dbReference type="ChEBI" id="CHEBI:173113"/>
        <dbReference type="EC" id="3.1.4.58"/>
    </reaction>
</comment>